<dbReference type="Proteomes" id="UP000318833">
    <property type="component" value="Unassembled WGS sequence"/>
</dbReference>
<evidence type="ECO:0000256" key="1">
    <source>
        <dbReference type="SAM" id="SignalP"/>
    </source>
</evidence>
<reference evidence="2 3" key="1">
    <citation type="submission" date="2019-07" db="EMBL/GenBank/DDBJ databases">
        <title>The draft genome sequence of Aquimarina algiphila M91.</title>
        <authorList>
            <person name="Meng X."/>
        </authorList>
    </citation>
    <scope>NUCLEOTIDE SEQUENCE [LARGE SCALE GENOMIC DNA]</scope>
    <source>
        <strain evidence="2 3">M91</strain>
    </source>
</reference>
<accession>A0A554VFP2</accession>
<comment type="caution">
    <text evidence="2">The sequence shown here is derived from an EMBL/GenBank/DDBJ whole genome shotgun (WGS) entry which is preliminary data.</text>
</comment>
<organism evidence="2 3">
    <name type="scientific">Aquimarina algiphila</name>
    <dbReference type="NCBI Taxonomy" id="2047982"/>
    <lineage>
        <taxon>Bacteria</taxon>
        <taxon>Pseudomonadati</taxon>
        <taxon>Bacteroidota</taxon>
        <taxon>Flavobacteriia</taxon>
        <taxon>Flavobacteriales</taxon>
        <taxon>Flavobacteriaceae</taxon>
        <taxon>Aquimarina</taxon>
    </lineage>
</organism>
<keyword evidence="1" id="KW-0732">Signal</keyword>
<sequence length="64" mass="7005">MKKFVVLGLLALGTFAFANTPESTKEVKIDEEDAFCQLERCVTYTPNDGGPSGTYCRCVDVVPE</sequence>
<proteinExistence type="predicted"/>
<protein>
    <submittedName>
        <fullName evidence="2">Uncharacterized protein</fullName>
    </submittedName>
</protein>
<feature type="chain" id="PRO_5021821989" evidence="1">
    <location>
        <begin position="19"/>
        <end position="64"/>
    </location>
</feature>
<dbReference type="AlphaFoldDB" id="A0A554VFP2"/>
<gene>
    <name evidence="2" type="ORF">FOF46_20720</name>
</gene>
<dbReference type="EMBL" id="VLNR01000050">
    <property type="protein sequence ID" value="TSE06076.1"/>
    <property type="molecule type" value="Genomic_DNA"/>
</dbReference>
<evidence type="ECO:0000313" key="2">
    <source>
        <dbReference type="EMBL" id="TSE06076.1"/>
    </source>
</evidence>
<dbReference type="RefSeq" id="WP_143917760.1">
    <property type="nucleotide sequence ID" value="NZ_CANMIK010000053.1"/>
</dbReference>
<keyword evidence="3" id="KW-1185">Reference proteome</keyword>
<name>A0A554VFP2_9FLAO</name>
<feature type="signal peptide" evidence="1">
    <location>
        <begin position="1"/>
        <end position="18"/>
    </location>
</feature>
<evidence type="ECO:0000313" key="3">
    <source>
        <dbReference type="Proteomes" id="UP000318833"/>
    </source>
</evidence>